<dbReference type="NCBIfam" id="NF033539">
    <property type="entry name" value="transpos_IS1380"/>
    <property type="match status" value="1"/>
</dbReference>
<evidence type="ECO:0000313" key="2">
    <source>
        <dbReference type="EMBL" id="MDT0264542.1"/>
    </source>
</evidence>
<sequence length="465" mass="50194">MKNIGLYPGVHIDTAATRTVSQAGAVALVETVRASGLDWGLSQALDRWRKPLARHDPGKIVADVALALAVGGDCLADVAVLRAEPAVFGQVASDPTVSRLVDTLAADADRALKAIDSVRAAARARVWATAGEHAPDHAASADNPVVIDVDATLVTAHSEKENAAPTFKKGFGFHPLLTFADHGLGGTGEPLSVMLRKGNAGSNTAADHIAVLKAAFAQLPGHQPGRRPGRSVLVRADGAGGTHEFLSWLTGQRVQYSVGFPLPDTFTNQLAMLDKAEVWQPAYDGDGQIRSGAFVAEATGLLNLASWPEGMRVILRKERPHPGAQLRITDHDGNRVTAFATNTTRGQLADLELRHRRRARCEDRIRVAKDTGLRNLPLHDFDQNRIWLAIVALAVELTAWLQMLAFADEPARRWEPKRLRLRLFSIAARLADHGRTRRLHLSAHTPWATLLAAGIDRLRLVPAPG</sequence>
<dbReference type="Pfam" id="PF13701">
    <property type="entry name" value="DDE_Tnp_1_4"/>
    <property type="match status" value="1"/>
</dbReference>
<keyword evidence="3" id="KW-1185">Reference proteome</keyword>
<comment type="caution">
    <text evidence="2">The sequence shown here is derived from an EMBL/GenBank/DDBJ whole genome shotgun (WGS) entry which is preliminary data.</text>
</comment>
<organism evidence="2 3">
    <name type="scientific">Jatrophihabitans lederbergiae</name>
    <dbReference type="NCBI Taxonomy" id="3075547"/>
    <lineage>
        <taxon>Bacteria</taxon>
        <taxon>Bacillati</taxon>
        <taxon>Actinomycetota</taxon>
        <taxon>Actinomycetes</taxon>
        <taxon>Jatrophihabitantales</taxon>
        <taxon>Jatrophihabitantaceae</taxon>
        <taxon>Jatrophihabitans</taxon>
    </lineage>
</organism>
<proteinExistence type="predicted"/>
<feature type="domain" description="Transposase DDE" evidence="1">
    <location>
        <begin position="8"/>
        <end position="461"/>
    </location>
</feature>
<reference evidence="3" key="1">
    <citation type="submission" date="2023-07" db="EMBL/GenBank/DDBJ databases">
        <title>30 novel species of actinomycetes from the DSMZ collection.</title>
        <authorList>
            <person name="Nouioui I."/>
        </authorList>
    </citation>
    <scope>NUCLEOTIDE SEQUENCE [LARGE SCALE GENOMIC DNA]</scope>
    <source>
        <strain evidence="3">DSM 44399</strain>
    </source>
</reference>
<protein>
    <submittedName>
        <fullName evidence="2">IS1380 family transposase</fullName>
    </submittedName>
</protein>
<dbReference type="InterPro" id="IPR025668">
    <property type="entry name" value="Tnp_DDE_dom"/>
</dbReference>
<dbReference type="EMBL" id="JAVREH010000150">
    <property type="protein sequence ID" value="MDT0264542.1"/>
    <property type="molecule type" value="Genomic_DNA"/>
</dbReference>
<name>A0ABU2JHT0_9ACTN</name>
<evidence type="ECO:0000259" key="1">
    <source>
        <dbReference type="Pfam" id="PF13701"/>
    </source>
</evidence>
<dbReference type="RefSeq" id="WP_311425676.1">
    <property type="nucleotide sequence ID" value="NZ_JAVREH010000150.1"/>
</dbReference>
<dbReference type="InterPro" id="IPR047960">
    <property type="entry name" value="Transpos_IS1380"/>
</dbReference>
<dbReference type="Proteomes" id="UP001183176">
    <property type="component" value="Unassembled WGS sequence"/>
</dbReference>
<gene>
    <name evidence="2" type="ORF">RM423_24645</name>
</gene>
<accession>A0ABU2JHT0</accession>
<evidence type="ECO:0000313" key="3">
    <source>
        <dbReference type="Proteomes" id="UP001183176"/>
    </source>
</evidence>